<proteinExistence type="predicted"/>
<dbReference type="EMBL" id="JAHRIO010050239">
    <property type="protein sequence ID" value="MEQ2174234.1"/>
    <property type="molecule type" value="Genomic_DNA"/>
</dbReference>
<evidence type="ECO:0000313" key="1">
    <source>
        <dbReference type="EMBL" id="MEQ2174234.1"/>
    </source>
</evidence>
<comment type="caution">
    <text evidence="1">The sequence shown here is derived from an EMBL/GenBank/DDBJ whole genome shotgun (WGS) entry which is preliminary data.</text>
</comment>
<gene>
    <name evidence="1" type="ORF">GOODEAATRI_005727</name>
</gene>
<sequence length="87" mass="9692">MRLRNHSAAILQPIDRLPASPDAIYLLRRRIHVVYTSGRAHGKLFTQPRRPLPVQGPGAGAISTFLTNNKGCLRLDELLQALSFHNP</sequence>
<protein>
    <submittedName>
        <fullName evidence="1">Uncharacterized protein</fullName>
    </submittedName>
</protein>
<keyword evidence="2" id="KW-1185">Reference proteome</keyword>
<dbReference type="Proteomes" id="UP001476798">
    <property type="component" value="Unassembled WGS sequence"/>
</dbReference>
<name>A0ABV0NS30_9TELE</name>
<organism evidence="1 2">
    <name type="scientific">Goodea atripinnis</name>
    <dbReference type="NCBI Taxonomy" id="208336"/>
    <lineage>
        <taxon>Eukaryota</taxon>
        <taxon>Metazoa</taxon>
        <taxon>Chordata</taxon>
        <taxon>Craniata</taxon>
        <taxon>Vertebrata</taxon>
        <taxon>Euteleostomi</taxon>
        <taxon>Actinopterygii</taxon>
        <taxon>Neopterygii</taxon>
        <taxon>Teleostei</taxon>
        <taxon>Neoteleostei</taxon>
        <taxon>Acanthomorphata</taxon>
        <taxon>Ovalentaria</taxon>
        <taxon>Atherinomorphae</taxon>
        <taxon>Cyprinodontiformes</taxon>
        <taxon>Goodeidae</taxon>
        <taxon>Goodea</taxon>
    </lineage>
</organism>
<evidence type="ECO:0000313" key="2">
    <source>
        <dbReference type="Proteomes" id="UP001476798"/>
    </source>
</evidence>
<accession>A0ABV0NS30</accession>
<reference evidence="1 2" key="1">
    <citation type="submission" date="2021-06" db="EMBL/GenBank/DDBJ databases">
        <authorList>
            <person name="Palmer J.M."/>
        </authorList>
    </citation>
    <scope>NUCLEOTIDE SEQUENCE [LARGE SCALE GENOMIC DNA]</scope>
    <source>
        <strain evidence="1 2">GA_2019</strain>
        <tissue evidence="1">Muscle</tissue>
    </source>
</reference>